<dbReference type="RefSeq" id="WP_095848493.1">
    <property type="nucleotide sequence ID" value="NZ_CP014136.1"/>
</dbReference>
<dbReference type="GO" id="GO:0000105">
    <property type="term" value="P:L-histidine biosynthetic process"/>
    <property type="evidence" value="ECO:0007669"/>
    <property type="project" value="UniProtKB-UniRule"/>
</dbReference>
<dbReference type="NCBIfam" id="TIGR01141">
    <property type="entry name" value="hisC"/>
    <property type="match status" value="1"/>
</dbReference>
<dbReference type="InterPro" id="IPR015422">
    <property type="entry name" value="PyrdxlP-dep_Trfase_small"/>
</dbReference>
<gene>
    <name evidence="9" type="primary">hisC</name>
    <name evidence="11" type="ORF">AWC35_22650</name>
</gene>
<keyword evidence="6 9" id="KW-0808">Transferase</keyword>
<keyword evidence="9" id="KW-0028">Amino-acid biosynthesis</keyword>
<name>A0A250B705_9GAMM</name>
<evidence type="ECO:0000256" key="7">
    <source>
        <dbReference type="ARBA" id="ARBA00022898"/>
    </source>
</evidence>
<evidence type="ECO:0000313" key="12">
    <source>
        <dbReference type="Proteomes" id="UP000217182"/>
    </source>
</evidence>
<evidence type="ECO:0000256" key="3">
    <source>
        <dbReference type="ARBA" id="ARBA00007970"/>
    </source>
</evidence>
<dbReference type="UniPathway" id="UPA00031">
    <property type="reaction ID" value="UER00012"/>
</dbReference>
<protein>
    <recommendedName>
        <fullName evidence="9">Histidinol-phosphate aminotransferase</fullName>
        <ecNumber evidence="9">2.6.1.9</ecNumber>
    </recommendedName>
    <alternativeName>
        <fullName evidence="9">Imidazole acetol-phosphate transaminase</fullName>
    </alternativeName>
</protein>
<comment type="cofactor">
    <cofactor evidence="1 9">
        <name>pyridoxal 5'-phosphate</name>
        <dbReference type="ChEBI" id="CHEBI:597326"/>
    </cofactor>
</comment>
<dbReference type="InterPro" id="IPR004839">
    <property type="entry name" value="Aminotransferase_I/II_large"/>
</dbReference>
<keyword evidence="12" id="KW-1185">Reference proteome</keyword>
<dbReference type="InterPro" id="IPR015421">
    <property type="entry name" value="PyrdxlP-dep_Trfase_major"/>
</dbReference>
<dbReference type="GO" id="GO:0004400">
    <property type="term" value="F:histidinol-phosphate transaminase activity"/>
    <property type="evidence" value="ECO:0007669"/>
    <property type="project" value="UniProtKB-UniRule"/>
</dbReference>
<dbReference type="GO" id="GO:0030170">
    <property type="term" value="F:pyridoxal phosphate binding"/>
    <property type="evidence" value="ECO:0007669"/>
    <property type="project" value="InterPro"/>
</dbReference>
<evidence type="ECO:0000259" key="10">
    <source>
        <dbReference type="Pfam" id="PF00155"/>
    </source>
</evidence>
<comment type="pathway">
    <text evidence="2 9">Amino-acid biosynthesis; L-histidine biosynthesis; L-histidine from 5-phospho-alpha-D-ribose 1-diphosphate: step 7/9.</text>
</comment>
<dbReference type="Gene3D" id="3.90.1150.10">
    <property type="entry name" value="Aspartate Aminotransferase, domain 1"/>
    <property type="match status" value="1"/>
</dbReference>
<dbReference type="SUPFAM" id="SSF53383">
    <property type="entry name" value="PLP-dependent transferases"/>
    <property type="match status" value="1"/>
</dbReference>
<comment type="subunit">
    <text evidence="4 9">Homodimer.</text>
</comment>
<dbReference type="CDD" id="cd00609">
    <property type="entry name" value="AAT_like"/>
    <property type="match status" value="1"/>
</dbReference>
<evidence type="ECO:0000256" key="9">
    <source>
        <dbReference type="HAMAP-Rule" id="MF_01023"/>
    </source>
</evidence>
<dbReference type="EC" id="2.6.1.9" evidence="9"/>
<keyword evidence="7 9" id="KW-0663">Pyridoxal phosphate</keyword>
<dbReference type="InterPro" id="IPR015424">
    <property type="entry name" value="PyrdxlP-dep_Trfase"/>
</dbReference>
<dbReference type="Pfam" id="PF00155">
    <property type="entry name" value="Aminotran_1_2"/>
    <property type="match status" value="1"/>
</dbReference>
<evidence type="ECO:0000256" key="6">
    <source>
        <dbReference type="ARBA" id="ARBA00022679"/>
    </source>
</evidence>
<dbReference type="AlphaFoldDB" id="A0A250B705"/>
<dbReference type="KEGG" id="gqu:AWC35_22650"/>
<evidence type="ECO:0000256" key="4">
    <source>
        <dbReference type="ARBA" id="ARBA00011738"/>
    </source>
</evidence>
<evidence type="ECO:0000256" key="8">
    <source>
        <dbReference type="ARBA" id="ARBA00047481"/>
    </source>
</evidence>
<accession>A0A250B705</accession>
<dbReference type="PANTHER" id="PTHR43643:SF3">
    <property type="entry name" value="HISTIDINOL-PHOSPHATE AMINOTRANSFERASE"/>
    <property type="match status" value="1"/>
</dbReference>
<evidence type="ECO:0000313" key="11">
    <source>
        <dbReference type="EMBL" id="ATA21907.1"/>
    </source>
</evidence>
<feature type="modified residue" description="N6-(pyridoxal phosphate)lysine" evidence="9">
    <location>
        <position position="237"/>
    </location>
</feature>
<comment type="catalytic activity">
    <reaction evidence="8 9">
        <text>L-histidinol phosphate + 2-oxoglutarate = 3-(imidazol-4-yl)-2-oxopropyl phosphate + L-glutamate</text>
        <dbReference type="Rhea" id="RHEA:23744"/>
        <dbReference type="ChEBI" id="CHEBI:16810"/>
        <dbReference type="ChEBI" id="CHEBI:29985"/>
        <dbReference type="ChEBI" id="CHEBI:57766"/>
        <dbReference type="ChEBI" id="CHEBI:57980"/>
        <dbReference type="EC" id="2.6.1.9"/>
    </reaction>
</comment>
<evidence type="ECO:0000256" key="1">
    <source>
        <dbReference type="ARBA" id="ARBA00001933"/>
    </source>
</evidence>
<reference evidence="11 12" key="1">
    <citation type="submission" date="2016-01" db="EMBL/GenBank/DDBJ databases">
        <authorList>
            <person name="Oliw E.H."/>
        </authorList>
    </citation>
    <scope>NUCLEOTIDE SEQUENCE [LARGE SCALE GENOMIC DNA]</scope>
    <source>
        <strain evidence="11 12">FRB97</strain>
    </source>
</reference>
<dbReference type="InterPro" id="IPR050106">
    <property type="entry name" value="HistidinolP_aminotransfase"/>
</dbReference>
<comment type="similarity">
    <text evidence="3 9">Belongs to the class-II pyridoxal-phosphate-dependent aminotransferase family. Histidinol-phosphate aminotransferase subfamily.</text>
</comment>
<evidence type="ECO:0000256" key="2">
    <source>
        <dbReference type="ARBA" id="ARBA00005011"/>
    </source>
</evidence>
<dbReference type="Proteomes" id="UP000217182">
    <property type="component" value="Chromosome"/>
</dbReference>
<dbReference type="Gene3D" id="3.40.640.10">
    <property type="entry name" value="Type I PLP-dependent aspartate aminotransferase-like (Major domain)"/>
    <property type="match status" value="1"/>
</dbReference>
<keyword evidence="5 9" id="KW-0032">Aminotransferase</keyword>
<dbReference type="HAMAP" id="MF_01023">
    <property type="entry name" value="HisC_aminotrans_2"/>
    <property type="match status" value="1"/>
</dbReference>
<dbReference type="OrthoDB" id="9813612at2"/>
<proteinExistence type="inferred from homology"/>
<dbReference type="InterPro" id="IPR005861">
    <property type="entry name" value="HisP_aminotrans"/>
</dbReference>
<feature type="domain" description="Aminotransferase class I/classII large" evidence="10">
    <location>
        <begin position="42"/>
        <end position="371"/>
    </location>
</feature>
<sequence>METLSATAQAVRRLARQQASALGVYNAGLSSDAVRERYGVTDIARLASNENPLGASPQVQLALHASSRDSGVYPDPNSLALRAEIAGQTGVPSAQIVVGNGSENILEMLCLAFINPGDRVVTLLPSFGLHEIYPRMMGAEVTMVPVSGELEFDLAAWRQALQQPAKMVVFSNPSNPVGCMLGRDVFLQLLDAVPQDCLLVIDEAYYEYCAHEADYPDSLSLLPQQPRPWIVLRTCSKAYGLAGLRVGYGMACDAELIGLLDRVRTPFNINRSAQSAALAALRDRDHVAYSVAWVSTARSAMAAKLRDMGLKVAPSYANFLFFDCGHPSTEIAEALLAHGIIVKPWREPGYQQFLRVSIGSAEDNRRFLAALAQVLAAAQSQIKMA</sequence>
<organism evidence="11 12">
    <name type="scientific">Gibbsiella quercinecans</name>
    <dbReference type="NCBI Taxonomy" id="929813"/>
    <lineage>
        <taxon>Bacteria</taxon>
        <taxon>Pseudomonadati</taxon>
        <taxon>Pseudomonadota</taxon>
        <taxon>Gammaproteobacteria</taxon>
        <taxon>Enterobacterales</taxon>
        <taxon>Yersiniaceae</taxon>
        <taxon>Gibbsiella</taxon>
    </lineage>
</organism>
<dbReference type="PANTHER" id="PTHR43643">
    <property type="entry name" value="HISTIDINOL-PHOSPHATE AMINOTRANSFERASE 2"/>
    <property type="match status" value="1"/>
</dbReference>
<dbReference type="EMBL" id="CP014136">
    <property type="protein sequence ID" value="ATA21907.1"/>
    <property type="molecule type" value="Genomic_DNA"/>
</dbReference>
<keyword evidence="9" id="KW-0368">Histidine biosynthesis</keyword>
<evidence type="ECO:0000256" key="5">
    <source>
        <dbReference type="ARBA" id="ARBA00022576"/>
    </source>
</evidence>